<evidence type="ECO:0000313" key="1">
    <source>
        <dbReference type="EMBL" id="MFD0852718.1"/>
    </source>
</evidence>
<comment type="caution">
    <text evidence="1">The sequence shown here is derived from an EMBL/GenBank/DDBJ whole genome shotgun (WGS) entry which is preliminary data.</text>
</comment>
<accession>A0ABW3CE48</accession>
<sequence>GEPRPTDLVLDALCLLYTQDTSAAEPALRRAVAAIMSEDIPPAEQLRWPWLVNLCLMALWDDEACRELTGHYLHLIRDTGALALLPLALSMSTMLLLFEGDLTGAEALNEEARAHAVAADVWTTSGAMVQTGGDLGIAAWRGDVEETERLIQVIVEEGAVRGAGRTLEISHWNRSVLYNGLGRYERALEAALLAGVDHRAPGGCGV</sequence>
<dbReference type="EMBL" id="JBHTIR010001575">
    <property type="protein sequence ID" value="MFD0852718.1"/>
    <property type="molecule type" value="Genomic_DNA"/>
</dbReference>
<evidence type="ECO:0008006" key="3">
    <source>
        <dbReference type="Google" id="ProtNLM"/>
    </source>
</evidence>
<evidence type="ECO:0000313" key="2">
    <source>
        <dbReference type="Proteomes" id="UP001597083"/>
    </source>
</evidence>
<dbReference type="Proteomes" id="UP001597083">
    <property type="component" value="Unassembled WGS sequence"/>
</dbReference>
<name>A0ABW3CE48_9ACTN</name>
<proteinExistence type="predicted"/>
<reference evidence="2" key="1">
    <citation type="journal article" date="2019" name="Int. J. Syst. Evol. Microbiol.">
        <title>The Global Catalogue of Microorganisms (GCM) 10K type strain sequencing project: providing services to taxonomists for standard genome sequencing and annotation.</title>
        <authorList>
            <consortium name="The Broad Institute Genomics Platform"/>
            <consortium name="The Broad Institute Genome Sequencing Center for Infectious Disease"/>
            <person name="Wu L."/>
            <person name="Ma J."/>
        </authorList>
    </citation>
    <scope>NUCLEOTIDE SEQUENCE [LARGE SCALE GENOMIC DNA]</scope>
    <source>
        <strain evidence="2">JCM 31696</strain>
    </source>
</reference>
<gene>
    <name evidence="1" type="ORF">ACFQ07_10810</name>
</gene>
<protein>
    <recommendedName>
        <fullName evidence="3">LuxR family transcriptional regulator</fullName>
    </recommendedName>
</protein>
<keyword evidence="2" id="KW-1185">Reference proteome</keyword>
<feature type="non-terminal residue" evidence="1">
    <location>
        <position position="1"/>
    </location>
</feature>
<organism evidence="1 2">
    <name type="scientific">Actinomadura adrarensis</name>
    <dbReference type="NCBI Taxonomy" id="1819600"/>
    <lineage>
        <taxon>Bacteria</taxon>
        <taxon>Bacillati</taxon>
        <taxon>Actinomycetota</taxon>
        <taxon>Actinomycetes</taxon>
        <taxon>Streptosporangiales</taxon>
        <taxon>Thermomonosporaceae</taxon>
        <taxon>Actinomadura</taxon>
    </lineage>
</organism>
<feature type="non-terminal residue" evidence="1">
    <location>
        <position position="206"/>
    </location>
</feature>